<dbReference type="SMART" id="SM00448">
    <property type="entry name" value="REC"/>
    <property type="match status" value="1"/>
</dbReference>
<proteinExistence type="predicted"/>
<dbReference type="InterPro" id="IPR001867">
    <property type="entry name" value="OmpR/PhoB-type_DNA-bd"/>
</dbReference>
<evidence type="ECO:0000256" key="4">
    <source>
        <dbReference type="PROSITE-ProRule" id="PRU00169"/>
    </source>
</evidence>
<dbReference type="CDD" id="cd17574">
    <property type="entry name" value="REC_OmpR"/>
    <property type="match status" value="1"/>
</dbReference>
<dbReference type="PROSITE" id="PS50110">
    <property type="entry name" value="RESPONSE_REGULATORY"/>
    <property type="match status" value="1"/>
</dbReference>
<dbReference type="Gene3D" id="1.10.10.10">
    <property type="entry name" value="Winged helix-like DNA-binding domain superfamily/Winged helix DNA-binding domain"/>
    <property type="match status" value="1"/>
</dbReference>
<feature type="domain" description="Response regulatory" evidence="6">
    <location>
        <begin position="2"/>
        <end position="117"/>
    </location>
</feature>
<evidence type="ECO:0000256" key="5">
    <source>
        <dbReference type="PROSITE-ProRule" id="PRU01091"/>
    </source>
</evidence>
<dbReference type="SMART" id="SM00862">
    <property type="entry name" value="Trans_reg_C"/>
    <property type="match status" value="1"/>
</dbReference>
<evidence type="ECO:0000259" key="6">
    <source>
        <dbReference type="PROSITE" id="PS50110"/>
    </source>
</evidence>
<dbReference type="PROSITE" id="PS51755">
    <property type="entry name" value="OMPR_PHOB"/>
    <property type="match status" value="1"/>
</dbReference>
<feature type="DNA-binding region" description="OmpR/PhoB-type" evidence="5">
    <location>
        <begin position="127"/>
        <end position="226"/>
    </location>
</feature>
<dbReference type="InterPro" id="IPR001789">
    <property type="entry name" value="Sig_transdc_resp-reg_receiver"/>
</dbReference>
<accession>A0ABZ0WHX7</accession>
<name>A0ABZ0WHX7_9BURK</name>
<feature type="modified residue" description="4-aspartylphosphate" evidence="4">
    <location>
        <position position="51"/>
    </location>
</feature>
<keyword evidence="2" id="KW-0902">Two-component regulatory system</keyword>
<dbReference type="RefSeq" id="WP_114808983.1">
    <property type="nucleotide sequence ID" value="NZ_CP139965.1"/>
</dbReference>
<feature type="domain" description="OmpR/PhoB-type" evidence="7">
    <location>
        <begin position="127"/>
        <end position="226"/>
    </location>
</feature>
<reference evidence="8 9" key="1">
    <citation type="submission" date="2023-12" db="EMBL/GenBank/DDBJ databases">
        <title>Genome sequencing and assembly of bacterial species from a model synthetic community.</title>
        <authorList>
            <person name="Hogle S.L."/>
        </authorList>
    </citation>
    <scope>NUCLEOTIDE SEQUENCE [LARGE SCALE GENOMIC DNA]</scope>
    <source>
        <strain evidence="8 9">HAMBI 2494</strain>
    </source>
</reference>
<dbReference type="InterPro" id="IPR039420">
    <property type="entry name" value="WalR-like"/>
</dbReference>
<keyword evidence="3 5" id="KW-0238">DNA-binding</keyword>
<dbReference type="SUPFAM" id="SSF52172">
    <property type="entry name" value="CheY-like"/>
    <property type="match status" value="1"/>
</dbReference>
<organism evidence="8 9">
    <name type="scientific">Paraburkholderia kururiensis</name>
    <dbReference type="NCBI Taxonomy" id="984307"/>
    <lineage>
        <taxon>Bacteria</taxon>
        <taxon>Pseudomonadati</taxon>
        <taxon>Pseudomonadota</taxon>
        <taxon>Betaproteobacteria</taxon>
        <taxon>Burkholderiales</taxon>
        <taxon>Burkholderiaceae</taxon>
        <taxon>Paraburkholderia</taxon>
    </lineage>
</organism>
<dbReference type="Gene3D" id="3.40.50.2300">
    <property type="match status" value="1"/>
</dbReference>
<dbReference type="SUPFAM" id="SSF46894">
    <property type="entry name" value="C-terminal effector domain of the bipartite response regulators"/>
    <property type="match status" value="1"/>
</dbReference>
<dbReference type="Pfam" id="PF00486">
    <property type="entry name" value="Trans_reg_C"/>
    <property type="match status" value="1"/>
</dbReference>
<gene>
    <name evidence="8" type="ORF">U0042_22980</name>
</gene>
<evidence type="ECO:0000256" key="2">
    <source>
        <dbReference type="ARBA" id="ARBA00023012"/>
    </source>
</evidence>
<keyword evidence="9" id="KW-1185">Reference proteome</keyword>
<evidence type="ECO:0000259" key="7">
    <source>
        <dbReference type="PROSITE" id="PS51755"/>
    </source>
</evidence>
<dbReference type="PANTHER" id="PTHR48111:SF40">
    <property type="entry name" value="PHOSPHATE REGULON TRANSCRIPTIONAL REGULATORY PROTEIN PHOB"/>
    <property type="match status" value="1"/>
</dbReference>
<dbReference type="InterPro" id="IPR011006">
    <property type="entry name" value="CheY-like_superfamily"/>
</dbReference>
<keyword evidence="1 4" id="KW-0597">Phosphoprotein</keyword>
<sequence length="265" mass="28885">MRVLIVEDDPVHAKAAARVVAPLGHEIVEAGDGEEAVRLLRSAPFDLVILDWLLPRMSGFELLYWIRRTLGASPAVLFLTSKVLDDDVVLAMEAGADDYLVKPFRVAELASRVNALLRRTRRESDAGGLVCAGDYALNALDRTVSLRGAPIELTPKEFDLTALFFNNLGKLLSRKVVSISTWGRELDPASRTLDTHIYRVRQKLALVPENGLRLSSVYTHGYRLDVVPSGRSHAAASLHRPVAQAASPASSASPASFMPAGFAYE</sequence>
<evidence type="ECO:0000256" key="1">
    <source>
        <dbReference type="ARBA" id="ARBA00022553"/>
    </source>
</evidence>
<dbReference type="InterPro" id="IPR036388">
    <property type="entry name" value="WH-like_DNA-bd_sf"/>
</dbReference>
<dbReference type="PANTHER" id="PTHR48111">
    <property type="entry name" value="REGULATOR OF RPOS"/>
    <property type="match status" value="1"/>
</dbReference>
<dbReference type="CDD" id="cd00383">
    <property type="entry name" value="trans_reg_C"/>
    <property type="match status" value="1"/>
</dbReference>
<evidence type="ECO:0000313" key="8">
    <source>
        <dbReference type="EMBL" id="WQD76915.1"/>
    </source>
</evidence>
<dbReference type="InterPro" id="IPR016032">
    <property type="entry name" value="Sig_transdc_resp-reg_C-effctor"/>
</dbReference>
<evidence type="ECO:0000256" key="3">
    <source>
        <dbReference type="ARBA" id="ARBA00023125"/>
    </source>
</evidence>
<dbReference type="EMBL" id="CP139965">
    <property type="protein sequence ID" value="WQD76915.1"/>
    <property type="molecule type" value="Genomic_DNA"/>
</dbReference>
<dbReference type="Pfam" id="PF00072">
    <property type="entry name" value="Response_reg"/>
    <property type="match status" value="1"/>
</dbReference>
<protein>
    <submittedName>
        <fullName evidence="8">Response regulator transcription factor</fullName>
    </submittedName>
</protein>
<dbReference type="Proteomes" id="UP001325479">
    <property type="component" value="Chromosome"/>
</dbReference>
<evidence type="ECO:0000313" key="9">
    <source>
        <dbReference type="Proteomes" id="UP001325479"/>
    </source>
</evidence>